<dbReference type="AlphaFoldDB" id="A0A8H7UZQ7"/>
<gene>
    <name evidence="2" type="ORF">INT47_002045</name>
</gene>
<dbReference type="GO" id="GO:0042729">
    <property type="term" value="C:DASH complex"/>
    <property type="evidence" value="ECO:0007669"/>
    <property type="project" value="InterPro"/>
</dbReference>
<dbReference type="GO" id="GO:0008608">
    <property type="term" value="P:attachment of spindle microtubules to kinetochore"/>
    <property type="evidence" value="ECO:0007669"/>
    <property type="project" value="InterPro"/>
</dbReference>
<evidence type="ECO:0000313" key="2">
    <source>
        <dbReference type="EMBL" id="KAG2201785.1"/>
    </source>
</evidence>
<feature type="coiled-coil region" evidence="1">
    <location>
        <begin position="202"/>
        <end position="267"/>
    </location>
</feature>
<protein>
    <submittedName>
        <fullName evidence="2">Uncharacterized protein</fullName>
    </submittedName>
</protein>
<proteinExistence type="predicted"/>
<dbReference type="EMBL" id="JAEPRD010000068">
    <property type="protein sequence ID" value="KAG2201785.1"/>
    <property type="molecule type" value="Genomic_DNA"/>
</dbReference>
<dbReference type="Proteomes" id="UP000603453">
    <property type="component" value="Unassembled WGS sequence"/>
</dbReference>
<name>A0A8H7UZQ7_9FUNG</name>
<keyword evidence="3" id="KW-1185">Reference proteome</keyword>
<accession>A0A8H7UZQ7</accession>
<reference evidence="2" key="1">
    <citation type="submission" date="2020-12" db="EMBL/GenBank/DDBJ databases">
        <title>Metabolic potential, ecology and presence of endohyphal bacteria is reflected in genomic diversity of Mucoromycotina.</title>
        <authorList>
            <person name="Muszewska A."/>
            <person name="Okrasinska A."/>
            <person name="Steczkiewicz K."/>
            <person name="Drgas O."/>
            <person name="Orlowska M."/>
            <person name="Perlinska-Lenart U."/>
            <person name="Aleksandrzak-Piekarczyk T."/>
            <person name="Szatraj K."/>
            <person name="Zielenkiewicz U."/>
            <person name="Pilsyk S."/>
            <person name="Malc E."/>
            <person name="Mieczkowski P."/>
            <person name="Kruszewska J.S."/>
            <person name="Biernat P."/>
            <person name="Pawlowska J."/>
        </authorList>
    </citation>
    <scope>NUCLEOTIDE SEQUENCE</scope>
    <source>
        <strain evidence="2">WA0000017839</strain>
    </source>
</reference>
<organism evidence="2 3">
    <name type="scientific">Mucor saturninus</name>
    <dbReference type="NCBI Taxonomy" id="64648"/>
    <lineage>
        <taxon>Eukaryota</taxon>
        <taxon>Fungi</taxon>
        <taxon>Fungi incertae sedis</taxon>
        <taxon>Mucoromycota</taxon>
        <taxon>Mucoromycotina</taxon>
        <taxon>Mucoromycetes</taxon>
        <taxon>Mucorales</taxon>
        <taxon>Mucorineae</taxon>
        <taxon>Mucoraceae</taxon>
        <taxon>Mucor</taxon>
    </lineage>
</organism>
<dbReference type="Pfam" id="PF08287">
    <property type="entry name" value="DASH_Spc19"/>
    <property type="match status" value="1"/>
</dbReference>
<dbReference type="OrthoDB" id="5390at2759"/>
<sequence length="362" mass="41375">MWRKKSKLDDSDTRNLTIAQNLEGAVHSLTEANKTIGHTLNALMDFTKDSHRQAHATQCEISYELVTQEEIVNASHELIPDLVIECRNLLERVNQHLFELKKKETKLKEVVKGKDAMIEKLKHDINNVHGNSRVDIVDNEKRLGLSNTKERLIEEIAREKKRKAAGLANLKKLKASNEEALNKQKEGLLSSEGWQQYQTNSIKEIAQLKSEHIRKQKELQEKKRLKEREADEAYSERKDLLTTKESIATFTEQLKTIQNAMSKLRESGTTASVTQCEQLCDGYLGALHRETETSPIELGPSKIEKIKTLCRLLLANRMSGKTTGRIIELLLSKGEVGIEIFLEEFPWTEDERHNFANVTINL</sequence>
<dbReference type="GO" id="GO:0005876">
    <property type="term" value="C:spindle microtubule"/>
    <property type="evidence" value="ECO:0007669"/>
    <property type="project" value="InterPro"/>
</dbReference>
<evidence type="ECO:0000256" key="1">
    <source>
        <dbReference type="SAM" id="Coils"/>
    </source>
</evidence>
<evidence type="ECO:0000313" key="3">
    <source>
        <dbReference type="Proteomes" id="UP000603453"/>
    </source>
</evidence>
<dbReference type="InterPro" id="IPR013251">
    <property type="entry name" value="DASH_Spc19"/>
</dbReference>
<comment type="caution">
    <text evidence="2">The sequence shown here is derived from an EMBL/GenBank/DDBJ whole genome shotgun (WGS) entry which is preliminary data.</text>
</comment>
<keyword evidence="1" id="KW-0175">Coiled coil</keyword>